<feature type="compositionally biased region" description="Basic and acidic residues" evidence="1">
    <location>
        <begin position="1"/>
        <end position="26"/>
    </location>
</feature>
<gene>
    <name evidence="3" type="ORF">SAMN05216285_2950</name>
</gene>
<organism evidence="3 4">
    <name type="scientific">Natrinema salifodinae</name>
    <dbReference type="NCBI Taxonomy" id="1202768"/>
    <lineage>
        <taxon>Archaea</taxon>
        <taxon>Methanobacteriati</taxon>
        <taxon>Methanobacteriota</taxon>
        <taxon>Stenosarchaea group</taxon>
        <taxon>Halobacteria</taxon>
        <taxon>Halobacteriales</taxon>
        <taxon>Natrialbaceae</taxon>
        <taxon>Natrinema</taxon>
    </lineage>
</organism>
<feature type="domain" description="DUF7119" evidence="2">
    <location>
        <begin position="51"/>
        <end position="190"/>
    </location>
</feature>
<accession>A0A1I0PU27</accession>
<dbReference type="Proteomes" id="UP000183275">
    <property type="component" value="Unassembled WGS sequence"/>
</dbReference>
<feature type="region of interest" description="Disordered" evidence="1">
    <location>
        <begin position="1"/>
        <end position="43"/>
    </location>
</feature>
<evidence type="ECO:0000256" key="1">
    <source>
        <dbReference type="SAM" id="MobiDB-lite"/>
    </source>
</evidence>
<dbReference type="AlphaFoldDB" id="A0A1I0PU27"/>
<dbReference type="eggNOG" id="arCOG06352">
    <property type="taxonomic scope" value="Archaea"/>
</dbReference>
<dbReference type="EMBL" id="FOIS01000003">
    <property type="protein sequence ID" value="SEW17914.1"/>
    <property type="molecule type" value="Genomic_DNA"/>
</dbReference>
<proteinExistence type="predicted"/>
<keyword evidence="4" id="KW-1185">Reference proteome</keyword>
<reference evidence="4" key="1">
    <citation type="submission" date="2016-10" db="EMBL/GenBank/DDBJ databases">
        <authorList>
            <person name="Varghese N."/>
        </authorList>
    </citation>
    <scope>NUCLEOTIDE SEQUENCE [LARGE SCALE GENOMIC DNA]</scope>
    <source>
        <strain evidence="4">CGMCC 1.12284</strain>
    </source>
</reference>
<dbReference type="InterPro" id="IPR055543">
    <property type="entry name" value="DUF7119"/>
</dbReference>
<dbReference type="Pfam" id="PF23433">
    <property type="entry name" value="DUF7119"/>
    <property type="match status" value="1"/>
</dbReference>
<name>A0A1I0PU27_9EURY</name>
<sequence length="231" mass="24858">MTDNRPGDRSHRRGENGRSIPTDRESPVGAPVIRGDESVTGTRAREAVQFDPDDPESLADAAETVRRFAAGETDDDHLYMLRGAAACAALVRGEGSYKAAAERAGGDASVSFIRKWARVHDLPRSVRKQVALGQIAPTAAKHIARVGGEARLLLAWAILDGDLTVRDVRSVASAVNDGTPIDQALADHDVALGELELTLSPPIYRDLRRRASIEGADPGQLVTEALEQYFE</sequence>
<dbReference type="RefSeq" id="WP_049991704.1">
    <property type="nucleotide sequence ID" value="NZ_FOIS01000003.1"/>
</dbReference>
<dbReference type="OrthoDB" id="169823at2157"/>
<evidence type="ECO:0000313" key="4">
    <source>
        <dbReference type="Proteomes" id="UP000183275"/>
    </source>
</evidence>
<evidence type="ECO:0000259" key="2">
    <source>
        <dbReference type="Pfam" id="PF23433"/>
    </source>
</evidence>
<dbReference type="Gene3D" id="1.10.10.2830">
    <property type="match status" value="1"/>
</dbReference>
<dbReference type="SUPFAM" id="SSF109709">
    <property type="entry name" value="KorB DNA-binding domain-like"/>
    <property type="match status" value="1"/>
</dbReference>
<evidence type="ECO:0000313" key="3">
    <source>
        <dbReference type="EMBL" id="SEW17914.1"/>
    </source>
</evidence>
<protein>
    <recommendedName>
        <fullName evidence="2">DUF7119 domain-containing protein</fullName>
    </recommendedName>
</protein>